<comment type="similarity">
    <text evidence="6">Belongs to the peptidase S1 family. CLIP subfamily.</text>
</comment>
<keyword evidence="2" id="KW-0106">Calcium</keyword>
<dbReference type="KEGG" id="mde:101901261"/>
<dbReference type="VEuPathDB" id="VectorBase:MDOA000411"/>
<dbReference type="CDD" id="cd00190">
    <property type="entry name" value="Tryp_SPc"/>
    <property type="match status" value="1"/>
</dbReference>
<dbReference type="InterPro" id="IPR033116">
    <property type="entry name" value="TRYPSIN_SER"/>
</dbReference>
<dbReference type="RefSeq" id="XP_005185363.1">
    <property type="nucleotide sequence ID" value="XM_005185306.3"/>
</dbReference>
<dbReference type="AlphaFoldDB" id="A0A1I8M1X6"/>
<feature type="signal peptide" evidence="9">
    <location>
        <begin position="1"/>
        <end position="22"/>
    </location>
</feature>
<dbReference type="PROSITE" id="PS50240">
    <property type="entry name" value="TRYPSIN_DOM"/>
    <property type="match status" value="1"/>
</dbReference>
<evidence type="ECO:0000313" key="11">
    <source>
        <dbReference type="EnsemblMetazoa" id="MDOA000411-PA"/>
    </source>
</evidence>
<name>A0A1I8M1X6_MUSDO</name>
<dbReference type="InterPro" id="IPR001254">
    <property type="entry name" value="Trypsin_dom"/>
</dbReference>
<dbReference type="InterPro" id="IPR018114">
    <property type="entry name" value="TRYPSIN_HIS"/>
</dbReference>
<dbReference type="OrthoDB" id="547031at2759"/>
<dbReference type="GO" id="GO:0004252">
    <property type="term" value="F:serine-type endopeptidase activity"/>
    <property type="evidence" value="ECO:0007669"/>
    <property type="project" value="InterPro"/>
</dbReference>
<evidence type="ECO:0000256" key="8">
    <source>
        <dbReference type="SAM" id="MobiDB-lite"/>
    </source>
</evidence>
<reference evidence="11" key="1">
    <citation type="submission" date="2021-01" db="UniProtKB">
        <authorList>
            <consortium name="EnsemblMetazoa"/>
        </authorList>
    </citation>
    <scope>IDENTIFICATION</scope>
    <source>
        <strain evidence="11">Aabys</strain>
    </source>
</reference>
<dbReference type="PROSITE" id="PS00134">
    <property type="entry name" value="TRYPSIN_HIS"/>
    <property type="match status" value="1"/>
</dbReference>
<keyword evidence="7" id="KW-0378">Hydrolase</keyword>
<dbReference type="InterPro" id="IPR001314">
    <property type="entry name" value="Peptidase_S1A"/>
</dbReference>
<dbReference type="InterPro" id="IPR051487">
    <property type="entry name" value="Ser/Thr_Proteases_Immune/Dev"/>
</dbReference>
<reference evidence="13" key="2">
    <citation type="submission" date="2025-04" db="UniProtKB">
        <authorList>
            <consortium name="RefSeq"/>
        </authorList>
    </citation>
    <scope>IDENTIFICATION</scope>
    <source>
        <strain evidence="13">Aabys</strain>
    </source>
</reference>
<dbReference type="PRINTS" id="PR00722">
    <property type="entry name" value="CHYMOTRYPSIN"/>
</dbReference>
<keyword evidence="7 13" id="KW-0645">Protease</keyword>
<dbReference type="PROSITE" id="PS00135">
    <property type="entry name" value="TRYPSIN_SER"/>
    <property type="match status" value="1"/>
</dbReference>
<keyword evidence="12" id="KW-1185">Reference proteome</keyword>
<dbReference type="Gene3D" id="2.40.10.10">
    <property type="entry name" value="Trypsin-like serine proteases"/>
    <property type="match status" value="2"/>
</dbReference>
<dbReference type="SMART" id="SM00020">
    <property type="entry name" value="Tryp_SPc"/>
    <property type="match status" value="1"/>
</dbReference>
<evidence type="ECO:0000256" key="7">
    <source>
        <dbReference type="RuleBase" id="RU363034"/>
    </source>
</evidence>
<organism evidence="11">
    <name type="scientific">Musca domestica</name>
    <name type="common">House fly</name>
    <dbReference type="NCBI Taxonomy" id="7370"/>
    <lineage>
        <taxon>Eukaryota</taxon>
        <taxon>Metazoa</taxon>
        <taxon>Ecdysozoa</taxon>
        <taxon>Arthropoda</taxon>
        <taxon>Hexapoda</taxon>
        <taxon>Insecta</taxon>
        <taxon>Pterygota</taxon>
        <taxon>Neoptera</taxon>
        <taxon>Endopterygota</taxon>
        <taxon>Diptera</taxon>
        <taxon>Brachycera</taxon>
        <taxon>Muscomorpha</taxon>
        <taxon>Muscoidea</taxon>
        <taxon>Muscidae</taxon>
        <taxon>Musca</taxon>
    </lineage>
</organism>
<feature type="region of interest" description="Disordered" evidence="8">
    <location>
        <begin position="95"/>
        <end position="126"/>
    </location>
</feature>
<evidence type="ECO:0000256" key="9">
    <source>
        <dbReference type="SAM" id="SignalP"/>
    </source>
</evidence>
<gene>
    <name evidence="11" type="primary">101901261</name>
    <name evidence="13" type="synonym">LOC101901261</name>
</gene>
<dbReference type="PANTHER" id="PTHR24256">
    <property type="entry name" value="TRYPTASE-RELATED"/>
    <property type="match status" value="1"/>
</dbReference>
<accession>A0A1I8M1X6</accession>
<keyword evidence="7" id="KW-0720">Serine protease</keyword>
<evidence type="ECO:0000313" key="12">
    <source>
        <dbReference type="Proteomes" id="UP001652621"/>
    </source>
</evidence>
<dbReference type="GeneID" id="101901261"/>
<dbReference type="FunFam" id="2.40.10.10:FF:000028">
    <property type="entry name" value="Serine protease easter"/>
    <property type="match status" value="1"/>
</dbReference>
<sequence length="427" mass="46621">MQKRGFYLTTLSLFACFGIAWCKVAINGVSNVCQNSNGRLGRCTSLTKCLNHSECDRNASKTECTNGYGPPPYVCCVFGKRIIFPDDDNAGRFMPSASSSSSTLNETSIHVADRSTASTSTTSSRGILFPDENGNFNIPKIAPPVISNRWANEWLQHEKKVKLFPRPPVCGPMLVGDKIHGGVEAQLGEFPWLVNLEYRNEEGDLQIGCSGNIINSRYVVTAAHCVQGPIEELLGQLVSIRVGDHNTATENDCDDLGCIDKFKIFHIIEKIVHKEFHETKKGRLINDIALLKTDNEITFSFSVAPICLPSVINSLHPPINGSTLTVAGWGDNGIEDFTVEKRIVDVPYVENSVCPIHVLPTQMCAGGVTGKDSCIGDSGGSLARRSIGAWVIEGIVSYGRKCGGDKPAIYTRIRSYISWIVENMSDT</sequence>
<evidence type="ECO:0000256" key="5">
    <source>
        <dbReference type="ARBA" id="ARBA00023180"/>
    </source>
</evidence>
<dbReference type="VEuPathDB" id="VectorBase:MDOMA2_007637"/>
<keyword evidence="3" id="KW-0865">Zymogen</keyword>
<evidence type="ECO:0000256" key="1">
    <source>
        <dbReference type="ARBA" id="ARBA00022729"/>
    </source>
</evidence>
<feature type="chain" id="PRO_5044559726" evidence="9">
    <location>
        <begin position="23"/>
        <end position="427"/>
    </location>
</feature>
<dbReference type="STRING" id="7370.A0A1I8M1X6"/>
<keyword evidence="5" id="KW-0325">Glycoprotein</keyword>
<evidence type="ECO:0000256" key="3">
    <source>
        <dbReference type="ARBA" id="ARBA00023145"/>
    </source>
</evidence>
<evidence type="ECO:0000256" key="2">
    <source>
        <dbReference type="ARBA" id="ARBA00022837"/>
    </source>
</evidence>
<dbReference type="EnsemblMetazoa" id="MDOA000411-RA">
    <property type="protein sequence ID" value="MDOA000411-PA"/>
    <property type="gene ID" value="MDOA000411"/>
</dbReference>
<evidence type="ECO:0000259" key="10">
    <source>
        <dbReference type="PROSITE" id="PS50240"/>
    </source>
</evidence>
<dbReference type="Pfam" id="PF00089">
    <property type="entry name" value="Trypsin"/>
    <property type="match status" value="1"/>
</dbReference>
<feature type="domain" description="Peptidase S1" evidence="10">
    <location>
        <begin position="179"/>
        <end position="425"/>
    </location>
</feature>
<dbReference type="GO" id="GO:0006508">
    <property type="term" value="P:proteolysis"/>
    <property type="evidence" value="ECO:0007669"/>
    <property type="project" value="UniProtKB-KW"/>
</dbReference>
<dbReference type="SUPFAM" id="SSF50494">
    <property type="entry name" value="Trypsin-like serine proteases"/>
    <property type="match status" value="1"/>
</dbReference>
<keyword evidence="1 9" id="KW-0732">Signal</keyword>
<keyword evidence="4" id="KW-1015">Disulfide bond</keyword>
<dbReference type="InterPro" id="IPR043504">
    <property type="entry name" value="Peptidase_S1_PA_chymotrypsin"/>
</dbReference>
<feature type="compositionally biased region" description="Low complexity" evidence="8">
    <location>
        <begin position="115"/>
        <end position="124"/>
    </location>
</feature>
<proteinExistence type="inferred from homology"/>
<dbReference type="PROSITE" id="PS51257">
    <property type="entry name" value="PROKAR_LIPOPROTEIN"/>
    <property type="match status" value="1"/>
</dbReference>
<evidence type="ECO:0000256" key="6">
    <source>
        <dbReference type="ARBA" id="ARBA00024195"/>
    </source>
</evidence>
<dbReference type="InterPro" id="IPR009003">
    <property type="entry name" value="Peptidase_S1_PA"/>
</dbReference>
<evidence type="ECO:0000313" key="13">
    <source>
        <dbReference type="RefSeq" id="XP_005185363.1"/>
    </source>
</evidence>
<evidence type="ECO:0000256" key="4">
    <source>
        <dbReference type="ARBA" id="ARBA00023157"/>
    </source>
</evidence>
<dbReference type="Proteomes" id="UP001652621">
    <property type="component" value="Unplaced"/>
</dbReference>
<dbReference type="eggNOG" id="KOG3627">
    <property type="taxonomic scope" value="Eukaryota"/>
</dbReference>
<protein>
    <submittedName>
        <fullName evidence="13">Serine protease 7</fullName>
    </submittedName>
</protein>